<evidence type="ECO:0000256" key="1">
    <source>
        <dbReference type="ARBA" id="ARBA00005188"/>
    </source>
</evidence>
<feature type="binding site" evidence="7">
    <location>
        <position position="392"/>
    </location>
    <ligand>
        <name>ATP</name>
        <dbReference type="ChEBI" id="CHEBI:30616"/>
    </ligand>
</feature>
<keyword evidence="4 7" id="KW-0547">Nucleotide-binding</keyword>
<organism evidence="11 12">
    <name type="scientific">Azoarcus indigens</name>
    <dbReference type="NCBI Taxonomy" id="29545"/>
    <lineage>
        <taxon>Bacteria</taxon>
        <taxon>Pseudomonadati</taxon>
        <taxon>Pseudomonadota</taxon>
        <taxon>Betaproteobacteria</taxon>
        <taxon>Rhodocyclales</taxon>
        <taxon>Zoogloeaceae</taxon>
        <taxon>Azoarcus</taxon>
    </lineage>
</organism>
<feature type="domain" description="CN hydrolase" evidence="10">
    <location>
        <begin position="5"/>
        <end position="244"/>
    </location>
</feature>
<evidence type="ECO:0000256" key="3">
    <source>
        <dbReference type="ARBA" id="ARBA00022598"/>
    </source>
</evidence>
<dbReference type="EMBL" id="SNVV01000010">
    <property type="protein sequence ID" value="TDN50059.1"/>
    <property type="molecule type" value="Genomic_DNA"/>
</dbReference>
<evidence type="ECO:0000256" key="7">
    <source>
        <dbReference type="HAMAP-Rule" id="MF_02090"/>
    </source>
</evidence>
<dbReference type="CDD" id="cd07570">
    <property type="entry name" value="GAT_Gln-NAD-synth"/>
    <property type="match status" value="1"/>
</dbReference>
<dbReference type="NCBIfam" id="TIGR00552">
    <property type="entry name" value="nadE"/>
    <property type="match status" value="1"/>
</dbReference>
<dbReference type="InterPro" id="IPR022310">
    <property type="entry name" value="NAD/GMP_synthase"/>
</dbReference>
<dbReference type="InterPro" id="IPR036526">
    <property type="entry name" value="C-N_Hydrolase_sf"/>
</dbReference>
<dbReference type="Proteomes" id="UP000295129">
    <property type="component" value="Unassembled WGS sequence"/>
</dbReference>
<feature type="binding site" evidence="7">
    <location>
        <position position="507"/>
    </location>
    <ligand>
        <name>deamido-NAD(+)</name>
        <dbReference type="ChEBI" id="CHEBI:58437"/>
        <note>ligand shared between two neighboring subunits</note>
    </ligand>
</feature>
<dbReference type="FunFam" id="3.40.50.620:FF:000106">
    <property type="entry name" value="Glutamine-dependent NAD(+) synthetase"/>
    <property type="match status" value="1"/>
</dbReference>
<feature type="active site" description="Proton acceptor; for glutaminase activity" evidence="7">
    <location>
        <position position="45"/>
    </location>
</feature>
<sequence length="538" mass="59236">MNTTLSIAVAQFNFTVGDLVANADRVIAALTEAKAAGADLLLTPELALSGYPPEDLLLRPDFYRACEREMARVAAATTGIGLVLGHPQEREGMRYNAASVFLDGRLLATYHKQLLPNVEVFDEERYFEPGSAPCVFELKGTRVGVLICEDIWAPGPAVLARAAGAEVLLSLNASPYHMKKLALRQQVLRERVDETRLPALYCNLVGGQDELVFDGASFALDRDGQLSYQAAAFTEGLAFLRLEAGNWQEGGKAEPVPLEAEVYEALKLGVRDYLGKNRFPGALIGLSGGIDSALTLAIAVDALGADRVRAVMMPSPYTAQMSLDDSREMVKRLGVRYDEIAIEPVMAVFGEMLAPQFAGLAEDTTEENLQSRIRGMILMALSNKTGAIVLTTGNKSEMATGYATLYGDMAGGFAVLKDLYKTFVYRLSAWRNTVSPVIPQNIIDRPPSAELKPDQKDQDSLPPYEVLDAIIEAYMERDESPREIIARGYDAAEVRRTVAMLKRNEYKRRQAPVGIRVTQRGFGRDWRYPITSRYQDEF</sequence>
<evidence type="ECO:0000256" key="6">
    <source>
        <dbReference type="ARBA" id="ARBA00023027"/>
    </source>
</evidence>
<comment type="function">
    <text evidence="7">Catalyzes the ATP-dependent amidation of deamido-NAD to form NAD. Uses L-glutamine as a nitrogen source.</text>
</comment>
<dbReference type="PANTHER" id="PTHR23090:SF9">
    <property type="entry name" value="GLUTAMINE-DEPENDENT NAD(+) SYNTHETASE"/>
    <property type="match status" value="1"/>
</dbReference>
<dbReference type="NCBIfam" id="NF010588">
    <property type="entry name" value="PRK13981.1"/>
    <property type="match status" value="1"/>
</dbReference>
<evidence type="ECO:0000256" key="9">
    <source>
        <dbReference type="RuleBase" id="RU003811"/>
    </source>
</evidence>
<dbReference type="Gene3D" id="3.60.110.10">
    <property type="entry name" value="Carbon-nitrogen hydrolase"/>
    <property type="match status" value="1"/>
</dbReference>
<keyword evidence="6 7" id="KW-0520">NAD</keyword>
<dbReference type="GO" id="GO:0003952">
    <property type="term" value="F:NAD+ synthase (glutamine-hydrolyzing) activity"/>
    <property type="evidence" value="ECO:0007669"/>
    <property type="project" value="UniProtKB-UniRule"/>
</dbReference>
<dbReference type="InterPro" id="IPR003694">
    <property type="entry name" value="NAD_synthase"/>
</dbReference>
<dbReference type="PIRSF" id="PIRSF006630">
    <property type="entry name" value="NADS_GAT"/>
    <property type="match status" value="1"/>
</dbReference>
<accession>A0A4R6DZD0</accession>
<dbReference type="CDD" id="cd00553">
    <property type="entry name" value="NAD_synthase"/>
    <property type="match status" value="1"/>
</dbReference>
<dbReference type="SUPFAM" id="SSF56317">
    <property type="entry name" value="Carbon-nitrogen hydrolase"/>
    <property type="match status" value="1"/>
</dbReference>
<proteinExistence type="inferred from homology"/>
<dbReference type="PANTHER" id="PTHR23090">
    <property type="entry name" value="NH 3 /GLUTAMINE-DEPENDENT NAD + SYNTHETASE"/>
    <property type="match status" value="1"/>
</dbReference>
<dbReference type="UniPathway" id="UPA00253">
    <property type="reaction ID" value="UER00334"/>
</dbReference>
<dbReference type="SUPFAM" id="SSF52402">
    <property type="entry name" value="Adenine nucleotide alpha hydrolases-like"/>
    <property type="match status" value="1"/>
</dbReference>
<comment type="caution">
    <text evidence="7">Lacks conserved residue(s) required for the propagation of feature annotation.</text>
</comment>
<dbReference type="HAMAP" id="MF_02090">
    <property type="entry name" value="NadE_glutamine_dep"/>
    <property type="match status" value="1"/>
</dbReference>
<dbReference type="AlphaFoldDB" id="A0A4R6DZD0"/>
<evidence type="ECO:0000256" key="8">
    <source>
        <dbReference type="PIRNR" id="PIRNR006630"/>
    </source>
</evidence>
<dbReference type="InterPro" id="IPR014729">
    <property type="entry name" value="Rossmann-like_a/b/a_fold"/>
</dbReference>
<comment type="pathway">
    <text evidence="1 7 8">Cofactor biosynthesis; NAD(+) biosynthesis; NAD(+) from deamido-NAD(+) (L-Gln route): step 1/1.</text>
</comment>
<comment type="catalytic activity">
    <reaction evidence="7 8">
        <text>deamido-NAD(+) + L-glutamine + ATP + H2O = L-glutamate + AMP + diphosphate + NAD(+) + H(+)</text>
        <dbReference type="Rhea" id="RHEA:24384"/>
        <dbReference type="ChEBI" id="CHEBI:15377"/>
        <dbReference type="ChEBI" id="CHEBI:15378"/>
        <dbReference type="ChEBI" id="CHEBI:29985"/>
        <dbReference type="ChEBI" id="CHEBI:30616"/>
        <dbReference type="ChEBI" id="CHEBI:33019"/>
        <dbReference type="ChEBI" id="CHEBI:57540"/>
        <dbReference type="ChEBI" id="CHEBI:58359"/>
        <dbReference type="ChEBI" id="CHEBI:58437"/>
        <dbReference type="ChEBI" id="CHEBI:456215"/>
        <dbReference type="EC" id="6.3.5.1"/>
    </reaction>
</comment>
<dbReference type="GO" id="GO:0005737">
    <property type="term" value="C:cytoplasm"/>
    <property type="evidence" value="ECO:0007669"/>
    <property type="project" value="InterPro"/>
</dbReference>
<feature type="binding site" evidence="7">
    <location>
        <position position="180"/>
    </location>
    <ligand>
        <name>L-glutamine</name>
        <dbReference type="ChEBI" id="CHEBI:58359"/>
    </ligand>
</feature>
<protein>
    <recommendedName>
        <fullName evidence="7 8">Glutamine-dependent NAD(+) synthetase</fullName>
        <ecNumber evidence="7 8">6.3.5.1</ecNumber>
    </recommendedName>
    <alternativeName>
        <fullName evidence="7 8">NAD(+) synthase [glutamine-hydrolyzing]</fullName>
    </alternativeName>
</protein>
<dbReference type="PROSITE" id="PS50263">
    <property type="entry name" value="CN_HYDROLASE"/>
    <property type="match status" value="1"/>
</dbReference>
<evidence type="ECO:0000313" key="11">
    <source>
        <dbReference type="EMBL" id="TDN50059.1"/>
    </source>
</evidence>
<feature type="binding site" evidence="7">
    <location>
        <begin position="285"/>
        <end position="292"/>
    </location>
    <ligand>
        <name>ATP</name>
        <dbReference type="ChEBI" id="CHEBI:30616"/>
    </ligand>
</feature>
<dbReference type="Gene3D" id="3.40.50.620">
    <property type="entry name" value="HUPs"/>
    <property type="match status" value="1"/>
</dbReference>
<feature type="active site" description="For glutaminase activity" evidence="7">
    <location>
        <position position="112"/>
    </location>
</feature>
<dbReference type="Pfam" id="PF00795">
    <property type="entry name" value="CN_hydrolase"/>
    <property type="match status" value="1"/>
</dbReference>
<keyword evidence="12" id="KW-1185">Reference proteome</keyword>
<dbReference type="InterPro" id="IPR014445">
    <property type="entry name" value="Gln-dep_NAD_synthase"/>
</dbReference>
<dbReference type="RefSeq" id="WP_211168359.1">
    <property type="nucleotide sequence ID" value="NZ_SNVV01000010.1"/>
</dbReference>
<dbReference type="GO" id="GO:0005524">
    <property type="term" value="F:ATP binding"/>
    <property type="evidence" value="ECO:0007669"/>
    <property type="project" value="UniProtKB-UniRule"/>
</dbReference>
<reference evidence="11 12" key="1">
    <citation type="submission" date="2019-03" db="EMBL/GenBank/DDBJ databases">
        <title>Genomic Encyclopedia of Type Strains, Phase IV (KMG-IV): sequencing the most valuable type-strain genomes for metagenomic binning, comparative biology and taxonomic classification.</title>
        <authorList>
            <person name="Goeker M."/>
        </authorList>
    </citation>
    <scope>NUCLEOTIDE SEQUENCE [LARGE SCALE GENOMIC DNA]</scope>
    <source>
        <strain evidence="11 12">DSM 12121</strain>
    </source>
</reference>
<dbReference type="EC" id="6.3.5.1" evidence="7 8"/>
<evidence type="ECO:0000256" key="2">
    <source>
        <dbReference type="ARBA" id="ARBA00007145"/>
    </source>
</evidence>
<feature type="binding site" evidence="7">
    <location>
        <position position="397"/>
    </location>
    <ligand>
        <name>deamido-NAD(+)</name>
        <dbReference type="ChEBI" id="CHEBI:58437"/>
        <note>ligand shared between two neighboring subunits</note>
    </ligand>
</feature>
<dbReference type="GO" id="GO:0009435">
    <property type="term" value="P:NAD+ biosynthetic process"/>
    <property type="evidence" value="ECO:0007669"/>
    <property type="project" value="UniProtKB-UniRule"/>
</dbReference>
<feature type="binding site" evidence="7">
    <location>
        <position position="174"/>
    </location>
    <ligand>
        <name>L-glutamine</name>
        <dbReference type="ChEBI" id="CHEBI:58359"/>
    </ligand>
</feature>
<comment type="similarity">
    <text evidence="2 7 8">In the C-terminal section; belongs to the NAD synthetase family.</text>
</comment>
<evidence type="ECO:0000256" key="5">
    <source>
        <dbReference type="ARBA" id="ARBA00022840"/>
    </source>
</evidence>
<gene>
    <name evidence="7" type="primary">nadE</name>
    <name evidence="11" type="ORF">C7389_110153</name>
</gene>
<feature type="active site" description="Nucleophile; for glutaminase activity" evidence="7">
    <location>
        <position position="148"/>
    </location>
</feature>
<feature type="binding site" evidence="7">
    <location>
        <position position="368"/>
    </location>
    <ligand>
        <name>deamido-NAD(+)</name>
        <dbReference type="ChEBI" id="CHEBI:58437"/>
        <note>ligand shared between two neighboring subunits</note>
    </ligand>
</feature>
<dbReference type="GO" id="GO:0004359">
    <property type="term" value="F:glutaminase activity"/>
    <property type="evidence" value="ECO:0007669"/>
    <property type="project" value="InterPro"/>
</dbReference>
<comment type="caution">
    <text evidence="11">The sequence shown here is derived from an EMBL/GenBank/DDBJ whole genome shotgun (WGS) entry which is preliminary data.</text>
</comment>
<evidence type="ECO:0000256" key="4">
    <source>
        <dbReference type="ARBA" id="ARBA00022741"/>
    </source>
</evidence>
<name>A0A4R6DZD0_9RHOO</name>
<dbReference type="Pfam" id="PF02540">
    <property type="entry name" value="NAD_synthase"/>
    <property type="match status" value="1"/>
</dbReference>
<evidence type="ECO:0000313" key="12">
    <source>
        <dbReference type="Proteomes" id="UP000295129"/>
    </source>
</evidence>
<keyword evidence="5 7" id="KW-0067">ATP-binding</keyword>
<dbReference type="InterPro" id="IPR003010">
    <property type="entry name" value="C-N_Hydrolase"/>
</dbReference>
<keyword evidence="3 7" id="KW-0436">Ligase</keyword>
<evidence type="ECO:0000259" key="10">
    <source>
        <dbReference type="PROSITE" id="PS50263"/>
    </source>
</evidence>
<comment type="similarity">
    <text evidence="9">Belongs to the NAD synthetase family.</text>
</comment>
<dbReference type="GO" id="GO:0008795">
    <property type="term" value="F:NAD+ synthase activity"/>
    <property type="evidence" value="ECO:0007669"/>
    <property type="project" value="UniProtKB-UniRule"/>
</dbReference>